<evidence type="ECO:0000256" key="1">
    <source>
        <dbReference type="SAM" id="Coils"/>
    </source>
</evidence>
<reference evidence="2 3" key="1">
    <citation type="submission" date="2017-12" db="EMBL/GenBank/DDBJ databases">
        <title>Comparative genomics of Botrytis spp.</title>
        <authorList>
            <person name="Valero-Jimenez C.A."/>
            <person name="Tapia P."/>
            <person name="Veloso J."/>
            <person name="Silva-Moreno E."/>
            <person name="Staats M."/>
            <person name="Valdes J.H."/>
            <person name="Van Kan J.A.L."/>
        </authorList>
    </citation>
    <scope>NUCLEOTIDE SEQUENCE [LARGE SCALE GENOMIC DNA]</scope>
    <source>
        <strain evidence="2 3">Bp0003</strain>
    </source>
</reference>
<name>A0A4Z1FSU0_9HELO</name>
<evidence type="ECO:0000313" key="2">
    <source>
        <dbReference type="EMBL" id="TGO26380.1"/>
    </source>
</evidence>
<dbReference type="Proteomes" id="UP000297910">
    <property type="component" value="Unassembled WGS sequence"/>
</dbReference>
<keyword evidence="3" id="KW-1185">Reference proteome</keyword>
<feature type="coiled-coil region" evidence="1">
    <location>
        <begin position="114"/>
        <end position="162"/>
    </location>
</feature>
<gene>
    <name evidence="2" type="ORF">BPAE_0061g00520</name>
</gene>
<organism evidence="2 3">
    <name type="scientific">Botrytis paeoniae</name>
    <dbReference type="NCBI Taxonomy" id="278948"/>
    <lineage>
        <taxon>Eukaryota</taxon>
        <taxon>Fungi</taxon>
        <taxon>Dikarya</taxon>
        <taxon>Ascomycota</taxon>
        <taxon>Pezizomycotina</taxon>
        <taxon>Leotiomycetes</taxon>
        <taxon>Helotiales</taxon>
        <taxon>Sclerotiniaceae</taxon>
        <taxon>Botrytis</taxon>
    </lineage>
</organism>
<evidence type="ECO:0000313" key="3">
    <source>
        <dbReference type="Proteomes" id="UP000297910"/>
    </source>
</evidence>
<dbReference type="EMBL" id="PQXI01000061">
    <property type="protein sequence ID" value="TGO26380.1"/>
    <property type="molecule type" value="Genomic_DNA"/>
</dbReference>
<comment type="caution">
    <text evidence="2">The sequence shown here is derived from an EMBL/GenBank/DDBJ whole genome shotgun (WGS) entry which is preliminary data.</text>
</comment>
<sequence>MCCLIYSLAACGHEFGAGLKKCEEYLVWEAKPNPKNPSLECVTPGPKPYDVQTYEGDCHDCKREFEMGRNLRMEDCREEAILIKRNMNKAILAAGGAYTGKQRYEILKRFELYNQAIEMMFEDAEREIQSAQEELTRVQGEADGAKKEAAEWKDKHARLLSEMEEPATMSDGSEISLLRQLSLNFGTQA</sequence>
<dbReference type="AlphaFoldDB" id="A0A4Z1FSU0"/>
<protein>
    <submittedName>
        <fullName evidence="2">Uncharacterized protein</fullName>
    </submittedName>
</protein>
<keyword evidence="1" id="KW-0175">Coiled coil</keyword>
<proteinExistence type="predicted"/>
<accession>A0A4Z1FSU0</accession>